<evidence type="ECO:0000313" key="6">
    <source>
        <dbReference type="EMBL" id="KEZ41175.1"/>
    </source>
</evidence>
<reference evidence="6 7" key="1">
    <citation type="journal article" date="2014" name="Genome Announc.">
        <title>Draft genome sequence of the pathogenic fungus Scedosporium apiospermum.</title>
        <authorList>
            <person name="Vandeputte P."/>
            <person name="Ghamrawi S."/>
            <person name="Rechenmann M."/>
            <person name="Iltis A."/>
            <person name="Giraud S."/>
            <person name="Fleury M."/>
            <person name="Thornton C."/>
            <person name="Delhaes L."/>
            <person name="Meyer W."/>
            <person name="Papon N."/>
            <person name="Bouchara J.P."/>
        </authorList>
    </citation>
    <scope>NUCLEOTIDE SEQUENCE [LARGE SCALE GENOMIC DNA]</scope>
    <source>
        <strain evidence="6 7">IHEM 14462</strain>
    </source>
</reference>
<dbReference type="InterPro" id="IPR036388">
    <property type="entry name" value="WH-like_DNA-bd_sf"/>
</dbReference>
<comment type="caution">
    <text evidence="6">The sequence shown here is derived from an EMBL/GenBank/DDBJ whole genome shotgun (WGS) entry which is preliminary data.</text>
</comment>
<dbReference type="OrthoDB" id="2410195at2759"/>
<evidence type="ECO:0000259" key="5">
    <source>
        <dbReference type="Pfam" id="PF08100"/>
    </source>
</evidence>
<dbReference type="VEuPathDB" id="FungiDB:SAPIO_CDS7255"/>
<dbReference type="AlphaFoldDB" id="A0A084G1G3"/>
<dbReference type="GO" id="GO:0032259">
    <property type="term" value="P:methylation"/>
    <property type="evidence" value="ECO:0007669"/>
    <property type="project" value="UniProtKB-KW"/>
</dbReference>
<evidence type="ECO:0000313" key="7">
    <source>
        <dbReference type="Proteomes" id="UP000028545"/>
    </source>
</evidence>
<dbReference type="SUPFAM" id="SSF53335">
    <property type="entry name" value="S-adenosyl-L-methionine-dependent methyltransferases"/>
    <property type="match status" value="1"/>
</dbReference>
<dbReference type="Proteomes" id="UP000028545">
    <property type="component" value="Unassembled WGS sequence"/>
</dbReference>
<keyword evidence="1" id="KW-0489">Methyltransferase</keyword>
<dbReference type="SUPFAM" id="SSF46785">
    <property type="entry name" value="Winged helix' DNA-binding domain"/>
    <property type="match status" value="1"/>
</dbReference>
<dbReference type="Gene3D" id="1.10.10.10">
    <property type="entry name" value="Winged helix-like DNA-binding domain superfamily/Winged helix DNA-binding domain"/>
    <property type="match status" value="1"/>
</dbReference>
<dbReference type="InterPro" id="IPR016461">
    <property type="entry name" value="COMT-like"/>
</dbReference>
<evidence type="ECO:0000256" key="3">
    <source>
        <dbReference type="ARBA" id="ARBA00022691"/>
    </source>
</evidence>
<evidence type="ECO:0000256" key="1">
    <source>
        <dbReference type="ARBA" id="ARBA00022603"/>
    </source>
</evidence>
<dbReference type="Pfam" id="PF08100">
    <property type="entry name" value="Dimerisation"/>
    <property type="match status" value="1"/>
</dbReference>
<protein>
    <submittedName>
        <fullName evidence="6">Uncharacterized protein</fullName>
    </submittedName>
</protein>
<feature type="domain" description="O-methyltransferase dimerisation" evidence="5">
    <location>
        <begin position="90"/>
        <end position="161"/>
    </location>
</feature>
<evidence type="ECO:0000256" key="2">
    <source>
        <dbReference type="ARBA" id="ARBA00022679"/>
    </source>
</evidence>
<dbReference type="Gene3D" id="3.40.50.150">
    <property type="entry name" value="Vaccinia Virus protein VP39"/>
    <property type="match status" value="1"/>
</dbReference>
<name>A0A084G1G3_PSEDA</name>
<proteinExistence type="predicted"/>
<dbReference type="InterPro" id="IPR001077">
    <property type="entry name" value="COMT_C"/>
</dbReference>
<dbReference type="PANTHER" id="PTHR43712">
    <property type="entry name" value="PUTATIVE (AFU_ORTHOLOGUE AFUA_4G14580)-RELATED"/>
    <property type="match status" value="1"/>
</dbReference>
<keyword evidence="7" id="KW-1185">Reference proteome</keyword>
<dbReference type="Pfam" id="PF00891">
    <property type="entry name" value="Methyltransf_2"/>
    <property type="match status" value="1"/>
</dbReference>
<dbReference type="PANTHER" id="PTHR43712:SF2">
    <property type="entry name" value="O-METHYLTRANSFERASE CICE"/>
    <property type="match status" value="1"/>
</dbReference>
<dbReference type="RefSeq" id="XP_016640974.1">
    <property type="nucleotide sequence ID" value="XM_016789147.1"/>
</dbReference>
<dbReference type="InterPro" id="IPR012967">
    <property type="entry name" value="COMT_dimerisation"/>
</dbReference>
<dbReference type="OMA" id="PLPANWG"/>
<evidence type="ECO:0000259" key="4">
    <source>
        <dbReference type="Pfam" id="PF00891"/>
    </source>
</evidence>
<dbReference type="EMBL" id="JOWA01000110">
    <property type="protein sequence ID" value="KEZ41175.1"/>
    <property type="molecule type" value="Genomic_DNA"/>
</dbReference>
<dbReference type="PROSITE" id="PS51683">
    <property type="entry name" value="SAM_OMT_II"/>
    <property type="match status" value="1"/>
</dbReference>
<gene>
    <name evidence="6" type="ORF">SAPIO_CDS7255</name>
</gene>
<dbReference type="InterPro" id="IPR036390">
    <property type="entry name" value="WH_DNA-bd_sf"/>
</dbReference>
<organism evidence="6 7">
    <name type="scientific">Pseudallescheria apiosperma</name>
    <name type="common">Scedosporium apiospermum</name>
    <dbReference type="NCBI Taxonomy" id="563466"/>
    <lineage>
        <taxon>Eukaryota</taxon>
        <taxon>Fungi</taxon>
        <taxon>Dikarya</taxon>
        <taxon>Ascomycota</taxon>
        <taxon>Pezizomycotina</taxon>
        <taxon>Sordariomycetes</taxon>
        <taxon>Hypocreomycetidae</taxon>
        <taxon>Microascales</taxon>
        <taxon>Microascaceae</taxon>
        <taxon>Scedosporium</taxon>
    </lineage>
</organism>
<dbReference type="InterPro" id="IPR029063">
    <property type="entry name" value="SAM-dependent_MTases_sf"/>
</dbReference>
<feature type="domain" description="O-methyltransferase C-terminal" evidence="4">
    <location>
        <begin position="337"/>
        <end position="441"/>
    </location>
</feature>
<sequence length="444" mass="48378">MDYASMTSLVSPLRELGRTIQAGIEEYIAELEKATSGSSSAPKGRQSPIPPHSVFEAQKFLINATGRLNSVLLSPKEQLVLLSAQHLEARALHIIAAADVAGIIERQGAGRGMSIRDLARETGLEEGKLGRLLRLLCDLGIFKEVRGDVFANNDTSVLLARDENFKAWVMTFGLAMFSGANELPTHLLSPDGRGHSYDSSTTALGQCHRFKGGVFQWIGQKVRVEDLKQGRNGVGVTHDWWSSTHPLNGSLNGAGNEKDAGIMKDVNHDMASLESFRSGYPGVYGTLLRDAIKGKADDELVERPEMRVFKMAMVGAGEPGLMAEYDDYPWSSLGEATVVDVGSGVGGFSLRLSKLVPQLNIVLQDLAPLLKEAETVVWPKQHPDAISQRKVRFVPHDFFKPNPVKGADIYYVRNVLLDWVDADVVCILANLKASMGTNSRALIS</sequence>
<dbReference type="GO" id="GO:0008171">
    <property type="term" value="F:O-methyltransferase activity"/>
    <property type="evidence" value="ECO:0007669"/>
    <property type="project" value="InterPro"/>
</dbReference>
<keyword evidence="2" id="KW-0808">Transferase</keyword>
<accession>A0A084G1G3</accession>
<dbReference type="HOGENOM" id="CLU_005533_0_1_1"/>
<dbReference type="KEGG" id="sapo:SAPIO_CDS7255"/>
<keyword evidence="3" id="KW-0949">S-adenosyl-L-methionine</keyword>
<dbReference type="GeneID" id="27726327"/>